<keyword evidence="1" id="KW-0812">Transmembrane</keyword>
<sequence length="56" mass="6744">TEIVNQILETMLCAFTVPDRRDWAKWLPALVHLYNSFIHSSMGYSLYFLLYRFESR</sequence>
<dbReference type="InterPro" id="IPR036397">
    <property type="entry name" value="RNaseH_sf"/>
</dbReference>
<dbReference type="GO" id="GO:0003676">
    <property type="term" value="F:nucleic acid binding"/>
    <property type="evidence" value="ECO:0007669"/>
    <property type="project" value="InterPro"/>
</dbReference>
<dbReference type="OrthoDB" id="3240190at2759"/>
<dbReference type="Proteomes" id="UP000016930">
    <property type="component" value="Unassembled WGS sequence"/>
</dbReference>
<protein>
    <recommendedName>
        <fullName evidence="4">Integrase catalytic domain-containing protein</fullName>
    </recommendedName>
</protein>
<dbReference type="AlphaFoldDB" id="M2Q1V4"/>
<evidence type="ECO:0008006" key="4">
    <source>
        <dbReference type="Google" id="ProtNLM"/>
    </source>
</evidence>
<proteinExistence type="predicted"/>
<dbReference type="STRING" id="914234.M2Q1V4"/>
<evidence type="ECO:0000256" key="1">
    <source>
        <dbReference type="SAM" id="Phobius"/>
    </source>
</evidence>
<feature type="transmembrane region" description="Helical" evidence="1">
    <location>
        <begin position="29"/>
        <end position="50"/>
    </location>
</feature>
<dbReference type="SUPFAM" id="SSF53098">
    <property type="entry name" value="Ribonuclease H-like"/>
    <property type="match status" value="1"/>
</dbReference>
<dbReference type="HOGENOM" id="CLU_193397_0_0_1"/>
<keyword evidence="1" id="KW-0472">Membrane</keyword>
<evidence type="ECO:0000313" key="3">
    <source>
        <dbReference type="Proteomes" id="UP000016930"/>
    </source>
</evidence>
<feature type="non-terminal residue" evidence="2">
    <location>
        <position position="1"/>
    </location>
</feature>
<organism evidence="2 3">
    <name type="scientific">Ceriporiopsis subvermispora (strain B)</name>
    <name type="common">White-rot fungus</name>
    <name type="synonym">Gelatoporia subvermispora</name>
    <dbReference type="NCBI Taxonomy" id="914234"/>
    <lineage>
        <taxon>Eukaryota</taxon>
        <taxon>Fungi</taxon>
        <taxon>Dikarya</taxon>
        <taxon>Basidiomycota</taxon>
        <taxon>Agaricomycotina</taxon>
        <taxon>Agaricomycetes</taxon>
        <taxon>Polyporales</taxon>
        <taxon>Gelatoporiaceae</taxon>
        <taxon>Gelatoporia</taxon>
    </lineage>
</organism>
<feature type="non-terminal residue" evidence="2">
    <location>
        <position position="56"/>
    </location>
</feature>
<dbReference type="InterPro" id="IPR012337">
    <property type="entry name" value="RNaseH-like_sf"/>
</dbReference>
<name>M2Q1V4_CERS8</name>
<reference evidence="2 3" key="1">
    <citation type="journal article" date="2012" name="Proc. Natl. Acad. Sci. U.S.A.">
        <title>Comparative genomics of Ceriporiopsis subvermispora and Phanerochaete chrysosporium provide insight into selective ligninolysis.</title>
        <authorList>
            <person name="Fernandez-Fueyo E."/>
            <person name="Ruiz-Duenas F.J."/>
            <person name="Ferreira P."/>
            <person name="Floudas D."/>
            <person name="Hibbett D.S."/>
            <person name="Canessa P."/>
            <person name="Larrondo L.F."/>
            <person name="James T.Y."/>
            <person name="Seelenfreund D."/>
            <person name="Lobos S."/>
            <person name="Polanco R."/>
            <person name="Tello M."/>
            <person name="Honda Y."/>
            <person name="Watanabe T."/>
            <person name="Watanabe T."/>
            <person name="Ryu J.S."/>
            <person name="Kubicek C.P."/>
            <person name="Schmoll M."/>
            <person name="Gaskell J."/>
            <person name="Hammel K.E."/>
            <person name="St John F.J."/>
            <person name="Vanden Wymelenberg A."/>
            <person name="Sabat G."/>
            <person name="Splinter BonDurant S."/>
            <person name="Syed K."/>
            <person name="Yadav J.S."/>
            <person name="Doddapaneni H."/>
            <person name="Subramanian V."/>
            <person name="Lavin J.L."/>
            <person name="Oguiza J.A."/>
            <person name="Perez G."/>
            <person name="Pisabarro A.G."/>
            <person name="Ramirez L."/>
            <person name="Santoyo F."/>
            <person name="Master E."/>
            <person name="Coutinho P.M."/>
            <person name="Henrissat B."/>
            <person name="Lombard V."/>
            <person name="Magnuson J.K."/>
            <person name="Kuees U."/>
            <person name="Hori C."/>
            <person name="Igarashi K."/>
            <person name="Samejima M."/>
            <person name="Held B.W."/>
            <person name="Barry K.W."/>
            <person name="LaButti K.M."/>
            <person name="Lapidus A."/>
            <person name="Lindquist E.A."/>
            <person name="Lucas S.M."/>
            <person name="Riley R."/>
            <person name="Salamov A.A."/>
            <person name="Hoffmeister D."/>
            <person name="Schwenk D."/>
            <person name="Hadar Y."/>
            <person name="Yarden O."/>
            <person name="de Vries R.P."/>
            <person name="Wiebenga A."/>
            <person name="Stenlid J."/>
            <person name="Eastwood D."/>
            <person name="Grigoriev I.V."/>
            <person name="Berka R.M."/>
            <person name="Blanchette R.A."/>
            <person name="Kersten P."/>
            <person name="Martinez A.T."/>
            <person name="Vicuna R."/>
            <person name="Cullen D."/>
        </authorList>
    </citation>
    <scope>NUCLEOTIDE SEQUENCE [LARGE SCALE GENOMIC DNA]</scope>
    <source>
        <strain evidence="2 3">B</strain>
    </source>
</reference>
<dbReference type="EMBL" id="KB445842">
    <property type="protein sequence ID" value="EMD30798.1"/>
    <property type="molecule type" value="Genomic_DNA"/>
</dbReference>
<keyword evidence="1" id="KW-1133">Transmembrane helix</keyword>
<accession>M2Q1V4</accession>
<gene>
    <name evidence="2" type="ORF">CERSUDRAFT_40925</name>
</gene>
<evidence type="ECO:0000313" key="2">
    <source>
        <dbReference type="EMBL" id="EMD30798.1"/>
    </source>
</evidence>
<dbReference type="Gene3D" id="3.30.420.10">
    <property type="entry name" value="Ribonuclease H-like superfamily/Ribonuclease H"/>
    <property type="match status" value="1"/>
</dbReference>
<keyword evidence="3" id="KW-1185">Reference proteome</keyword>